<dbReference type="PANTHER" id="PTHR10237:SF15">
    <property type="entry name" value="LD37257P"/>
    <property type="match status" value="1"/>
</dbReference>
<dbReference type="OrthoDB" id="5282002at2759"/>
<keyword evidence="7" id="KW-1185">Reference proteome</keyword>
<keyword evidence="3" id="KW-0862">Zinc</keyword>
<evidence type="ECO:0000256" key="2">
    <source>
        <dbReference type="ARBA" id="ARBA00022771"/>
    </source>
</evidence>
<protein>
    <recommendedName>
        <fullName evidence="5">MYND-type domain-containing protein</fullName>
    </recommendedName>
</protein>
<keyword evidence="1" id="KW-0479">Metal-binding</keyword>
<evidence type="ECO:0000256" key="4">
    <source>
        <dbReference type="PROSITE-ProRule" id="PRU00134"/>
    </source>
</evidence>
<dbReference type="EMBL" id="JAACJM010000002">
    <property type="protein sequence ID" value="KAF5374237.1"/>
    <property type="molecule type" value="Genomic_DNA"/>
</dbReference>
<dbReference type="AlphaFoldDB" id="A0A8H5H096"/>
<evidence type="ECO:0000256" key="3">
    <source>
        <dbReference type="ARBA" id="ARBA00022833"/>
    </source>
</evidence>
<evidence type="ECO:0000259" key="5">
    <source>
        <dbReference type="PROSITE" id="PS50865"/>
    </source>
</evidence>
<organism evidence="6 7">
    <name type="scientific">Tetrapyrgos nigripes</name>
    <dbReference type="NCBI Taxonomy" id="182062"/>
    <lineage>
        <taxon>Eukaryota</taxon>
        <taxon>Fungi</taxon>
        <taxon>Dikarya</taxon>
        <taxon>Basidiomycota</taxon>
        <taxon>Agaricomycotina</taxon>
        <taxon>Agaricomycetes</taxon>
        <taxon>Agaricomycetidae</taxon>
        <taxon>Agaricales</taxon>
        <taxon>Marasmiineae</taxon>
        <taxon>Marasmiaceae</taxon>
        <taxon>Tetrapyrgos</taxon>
    </lineage>
</organism>
<proteinExistence type="predicted"/>
<dbReference type="GO" id="GO:0005634">
    <property type="term" value="C:nucleus"/>
    <property type="evidence" value="ECO:0007669"/>
    <property type="project" value="TreeGrafter"/>
</dbReference>
<evidence type="ECO:0000313" key="7">
    <source>
        <dbReference type="Proteomes" id="UP000559256"/>
    </source>
</evidence>
<comment type="caution">
    <text evidence="6">The sequence shown here is derived from an EMBL/GenBank/DDBJ whole genome shotgun (WGS) entry which is preliminary data.</text>
</comment>
<dbReference type="Proteomes" id="UP000559256">
    <property type="component" value="Unassembled WGS sequence"/>
</dbReference>
<dbReference type="InterPro" id="IPR024119">
    <property type="entry name" value="TF_DEAF-1"/>
</dbReference>
<dbReference type="InterPro" id="IPR027974">
    <property type="entry name" value="DUF4470"/>
</dbReference>
<feature type="domain" description="MYND-type" evidence="5">
    <location>
        <begin position="105"/>
        <end position="141"/>
    </location>
</feature>
<dbReference type="GO" id="GO:0008270">
    <property type="term" value="F:zinc ion binding"/>
    <property type="evidence" value="ECO:0007669"/>
    <property type="project" value="UniProtKB-KW"/>
</dbReference>
<evidence type="ECO:0000256" key="1">
    <source>
        <dbReference type="ARBA" id="ARBA00022723"/>
    </source>
</evidence>
<accession>A0A8H5H096</accession>
<dbReference type="InterPro" id="IPR002893">
    <property type="entry name" value="Znf_MYND"/>
</dbReference>
<keyword evidence="2 4" id="KW-0863">Zinc-finger</keyword>
<gene>
    <name evidence="6" type="ORF">D9758_004727</name>
</gene>
<dbReference type="SUPFAM" id="SSF144232">
    <property type="entry name" value="HIT/MYND zinc finger-like"/>
    <property type="match status" value="1"/>
</dbReference>
<dbReference type="Pfam" id="PF14737">
    <property type="entry name" value="DUF4470"/>
    <property type="match status" value="1"/>
</dbReference>
<reference evidence="6 7" key="1">
    <citation type="journal article" date="2020" name="ISME J.">
        <title>Uncovering the hidden diversity of litter-decomposition mechanisms in mushroom-forming fungi.</title>
        <authorList>
            <person name="Floudas D."/>
            <person name="Bentzer J."/>
            <person name="Ahren D."/>
            <person name="Johansson T."/>
            <person name="Persson P."/>
            <person name="Tunlid A."/>
        </authorList>
    </citation>
    <scope>NUCLEOTIDE SEQUENCE [LARGE SCALE GENOMIC DNA]</scope>
    <source>
        <strain evidence="6 7">CBS 291.85</strain>
    </source>
</reference>
<dbReference type="GO" id="GO:0000981">
    <property type="term" value="F:DNA-binding transcription factor activity, RNA polymerase II-specific"/>
    <property type="evidence" value="ECO:0007669"/>
    <property type="project" value="TreeGrafter"/>
</dbReference>
<dbReference type="PANTHER" id="PTHR10237">
    <property type="entry name" value="DEFORMED EPIDERMAL AUTOREGULATORY FACTOR 1 HOMOLOG SUPPRESSIN"/>
    <property type="match status" value="1"/>
</dbReference>
<name>A0A8H5H096_9AGAR</name>
<dbReference type="Pfam" id="PF01753">
    <property type="entry name" value="zf-MYND"/>
    <property type="match status" value="1"/>
</dbReference>
<sequence>MTNPLKQLEAVFAKLSTDEEKISAATSYLQSSSDRHPVFLNSSGNTTRHCQQDPVERDALEFVKLMEKHGIQHDQVMPSILGEPTRRTQTHLDQLECANHDITKARQCRNKATKVCSGCRLVSYCSQECQKVHWAAHKRDCKHSLKSKEWRPKWVQDRRSPVFMMTSSAQGWEGQQMFGMCRSLWGNMPALDVLNLENNEGHHRAVQSDFSLAFVASGDLRNVLKTVNGLPDDYNGTMNILINDHDPMVVCRNILVLAILGLGDDVEDAAELALHLWYSVFLPGDAWAIRSLKLYQELGILPSAKATSSHRLLSFGSHSSLNVVFDDETLRTMLTTIATNTISRLTPAVANNALHNVMMAPQRVDYRHRYYLGLEPSHRVAFQEWREFGIVYPFGGCSAHLNVPNPWLFSPDHRLYLNDSASPYQGWDVPAIFEAGKAHGTTREDLIGCLYFYLKDQLLKFAYRLRSFKINISVVNCDALNLASRVRSGSIPGIPRTIAFDRIEVSNIVDAEYVGVKRVLEVWGPLLKSKDVNEHAALIGLFMNWALTTPGATIEGMSKSASATLIDMFATQYQDLVSPLALSRRGQLSPDPTGMMVILGNIEICNENSKHFHCYLRDKGALTESKTAGLQAREKNKIVPHRLGAMLGSPHKSLPQKLIGDERYALMSLYSCTWQERYVEWKRI</sequence>
<dbReference type="PROSITE" id="PS50865">
    <property type="entry name" value="ZF_MYND_2"/>
    <property type="match status" value="1"/>
</dbReference>
<evidence type="ECO:0000313" key="6">
    <source>
        <dbReference type="EMBL" id="KAF5374237.1"/>
    </source>
</evidence>
<dbReference type="Gene3D" id="6.10.140.2220">
    <property type="match status" value="1"/>
</dbReference>